<dbReference type="Pfam" id="PF25431">
    <property type="entry name" value="zf-C17orf113"/>
    <property type="match status" value="1"/>
</dbReference>
<proteinExistence type="predicted"/>
<feature type="compositionally biased region" description="Basic residues" evidence="1">
    <location>
        <begin position="53"/>
        <end position="64"/>
    </location>
</feature>
<dbReference type="PANTHER" id="PTHR46880">
    <property type="entry name" value="RAS-ASSOCIATING DOMAIN-CONTAINING PROTEIN"/>
    <property type="match status" value="1"/>
</dbReference>
<protein>
    <recommendedName>
        <fullName evidence="6">Zinc finger protein 862-like</fullName>
    </recommendedName>
</protein>
<evidence type="ECO:0000259" key="2">
    <source>
        <dbReference type="Pfam" id="PF05699"/>
    </source>
</evidence>
<organism evidence="4 5">
    <name type="scientific">Rhizophagus irregularis (strain DAOM 197198w)</name>
    <name type="common">Glomus intraradices</name>
    <dbReference type="NCBI Taxonomy" id="1432141"/>
    <lineage>
        <taxon>Eukaryota</taxon>
        <taxon>Fungi</taxon>
        <taxon>Fungi incertae sedis</taxon>
        <taxon>Mucoromycota</taxon>
        <taxon>Glomeromycotina</taxon>
        <taxon>Glomeromycetes</taxon>
        <taxon>Glomerales</taxon>
        <taxon>Glomeraceae</taxon>
        <taxon>Rhizophagus</taxon>
    </lineage>
</organism>
<feature type="region of interest" description="Disordered" evidence="1">
    <location>
        <begin position="31"/>
        <end position="67"/>
    </location>
</feature>
<dbReference type="HOGENOM" id="CLU_015859_0_0_1"/>
<keyword evidence="5" id="KW-1185">Reference proteome</keyword>
<sequence>MTIYKDSKQRIIKLLPFLSFIQMEKYFQSASNSKGKRKEGDNIEHPIGDSSKSHKKIQNKKYKKERNDWDPKWPQTYPWLMRREDEEENPFMYCVWCEEGKVNNIFTKGCNKFKKDYLDNHIKTDTHSSIAKLRNNTNQPNIIAGFVTQLGVEKSKIITLMRNAYFCSKHNLALNIYPDLNNLVEYQIKNYDEIHYQKPPTKVLPPPLYLQTLPSTSTSSNYATYKNSKAGLNFIELFSCIIERQVIDEINKSTGWSILLDESTTITIDKHLAIISKHIVGNEPVLRYLDMINLEECDANSITKDIEIFLNAKGISFKSLFHIGSDGASVMTGKHNGVVTKLKNKNPFMTSIHCIAHRFALVGKDSANDVPYFKEYESTLKRLYSYFSRSYNRLKNLRMIQADDDDDPGLAILKLVSTRWLSLSQTVSNLHQTLNSIISSLQTDILVNDDGADLAKKLLEELDPNFILATKFLADLFGVLQRLIKAFQGDFITLSDVHYHLNSTILAIQTMFIGDDNTPPTYGKHLLEYIESNNLSISSIPNSFSQFSLSIIQNIEKRFPDSDFHYSMRIFDAQQLPLTQTLINQYGEKEIEIVGEFYGNQKTDQDGNIYEPIIDKKELKNEWIVVRQFIANFRESKFVEQWFRIFSTTDFSTLYPNISKIIHIILIIPLSNASVERVFSRQNLIKSKLRNKMKLETLYFHLNILINGPSLNSFDFEAAYNYWAQLPRSILM</sequence>
<dbReference type="SUPFAM" id="SSF53098">
    <property type="entry name" value="Ribonuclease H-like"/>
    <property type="match status" value="1"/>
</dbReference>
<evidence type="ECO:0000313" key="5">
    <source>
        <dbReference type="Proteomes" id="UP000022910"/>
    </source>
</evidence>
<dbReference type="InterPro" id="IPR057456">
    <property type="entry name" value="Znf_C17orf113"/>
</dbReference>
<dbReference type="OrthoDB" id="2356166at2759"/>
<feature type="domain" description="C17orf113 probable zinc finger" evidence="3">
    <location>
        <begin position="77"/>
        <end position="136"/>
    </location>
</feature>
<evidence type="ECO:0000313" key="4">
    <source>
        <dbReference type="EMBL" id="EXX66842.1"/>
    </source>
</evidence>
<feature type="domain" description="HAT C-terminal dimerisation" evidence="2">
    <location>
        <begin position="644"/>
        <end position="697"/>
    </location>
</feature>
<reference evidence="4 5" key="1">
    <citation type="submission" date="2014-02" db="EMBL/GenBank/DDBJ databases">
        <title>Single nucleus genome sequencing reveals high similarity among nuclei of an endomycorrhizal fungus.</title>
        <authorList>
            <person name="Lin K."/>
            <person name="Geurts R."/>
            <person name="Zhang Z."/>
            <person name="Limpens E."/>
            <person name="Saunders D.G."/>
            <person name="Mu D."/>
            <person name="Pang E."/>
            <person name="Cao H."/>
            <person name="Cha H."/>
            <person name="Lin T."/>
            <person name="Zhou Q."/>
            <person name="Shang Y."/>
            <person name="Li Y."/>
            <person name="Ivanov S."/>
            <person name="Sharma T."/>
            <person name="Velzen R.V."/>
            <person name="Ruijter N.D."/>
            <person name="Aanen D.K."/>
            <person name="Win J."/>
            <person name="Kamoun S."/>
            <person name="Bisseling T."/>
            <person name="Huang S."/>
        </authorList>
    </citation>
    <scope>NUCLEOTIDE SEQUENCE [LARGE SCALE GENOMIC DNA]</scope>
    <source>
        <strain evidence="5">DAOM197198w</strain>
    </source>
</reference>
<dbReference type="PANTHER" id="PTHR46880:SF5">
    <property type="entry name" value="DUF4371 DOMAIN-CONTAINING PROTEIN"/>
    <property type="match status" value="1"/>
</dbReference>
<dbReference type="STRING" id="1432141.A0A015JBD5"/>
<comment type="caution">
    <text evidence="4">The sequence shown here is derived from an EMBL/GenBank/DDBJ whole genome shotgun (WGS) entry which is preliminary data.</text>
</comment>
<accession>A0A015JBD5</accession>
<dbReference type="Proteomes" id="UP000022910">
    <property type="component" value="Unassembled WGS sequence"/>
</dbReference>
<dbReference type="GO" id="GO:0046983">
    <property type="term" value="F:protein dimerization activity"/>
    <property type="evidence" value="ECO:0007669"/>
    <property type="project" value="InterPro"/>
</dbReference>
<evidence type="ECO:0008006" key="6">
    <source>
        <dbReference type="Google" id="ProtNLM"/>
    </source>
</evidence>
<dbReference type="Pfam" id="PF05699">
    <property type="entry name" value="Dimer_Tnp_hAT"/>
    <property type="match status" value="1"/>
</dbReference>
<dbReference type="EMBL" id="JEMT01018256">
    <property type="protein sequence ID" value="EXX66842.1"/>
    <property type="molecule type" value="Genomic_DNA"/>
</dbReference>
<name>A0A015JBD5_RHIIW</name>
<dbReference type="AlphaFoldDB" id="A0A015JBD5"/>
<feature type="compositionally biased region" description="Basic and acidic residues" evidence="1">
    <location>
        <begin position="38"/>
        <end position="47"/>
    </location>
</feature>
<dbReference type="InterPro" id="IPR012337">
    <property type="entry name" value="RNaseH-like_sf"/>
</dbReference>
<gene>
    <name evidence="4" type="ORF">RirG_119940</name>
</gene>
<dbReference type="InterPro" id="IPR008906">
    <property type="entry name" value="HATC_C_dom"/>
</dbReference>
<evidence type="ECO:0000256" key="1">
    <source>
        <dbReference type="SAM" id="MobiDB-lite"/>
    </source>
</evidence>
<evidence type="ECO:0000259" key="3">
    <source>
        <dbReference type="Pfam" id="PF25431"/>
    </source>
</evidence>